<sequence>MCGWSSSRSKWALYAIGTLLGLCGGCSKRELPTPTESVLRIAQRNEPATLDPQLATLPDEFFILRAVSEGLVTPNPDGGTPLPGVAERWESSADGLTWTFHLRANAKWSNGDPVTSRDFAFTVARAHTPGSLSPKTALFQNVEATGSLDAHTFIVRLRRPDDGFLALAASGPWLPVHAPTVTRHGAQWTRPGHFVGNGPFTLAEWLPNQRITVIRNPAYWNADAVKLEAMQFLAFDSSDTEERAFRAGQIDVSMTVPFAKLESYRQSSPTLMHTVPLHETRYIALNVTRPPLNDVRVRRALSLALDRRVLVEKVMKGGQRPAYAFASPGLGGYQPAAQLTEDATEARRLLAEAGFPGGKGFPALELTTWGAGNLVLEAIQQRWRTELGITVSIIQREAHTHLVSLAKGDYALGYATAIPDYDSPLDVLQRLVSGDPGNYPQWRNPSYDRLVSTGDLTGAEQVLLDELPLIPLYYNNRNYLLRPGVRGWREDALWTRFYQNVRFGEK</sequence>
<evidence type="ECO:0000313" key="7">
    <source>
        <dbReference type="Proteomes" id="UP000290218"/>
    </source>
</evidence>
<evidence type="ECO:0000256" key="2">
    <source>
        <dbReference type="ARBA" id="ARBA00005695"/>
    </source>
</evidence>
<feature type="domain" description="Solute-binding protein family 5" evidence="5">
    <location>
        <begin position="81"/>
        <end position="437"/>
    </location>
</feature>
<dbReference type="Pfam" id="PF00496">
    <property type="entry name" value="SBP_bac_5"/>
    <property type="match status" value="1"/>
</dbReference>
<comment type="similarity">
    <text evidence="2">Belongs to the bacterial solute-binding protein 5 family.</text>
</comment>
<evidence type="ECO:0000256" key="4">
    <source>
        <dbReference type="ARBA" id="ARBA00022729"/>
    </source>
</evidence>
<evidence type="ECO:0000256" key="1">
    <source>
        <dbReference type="ARBA" id="ARBA00004196"/>
    </source>
</evidence>
<keyword evidence="3" id="KW-0813">Transport</keyword>
<keyword evidence="4" id="KW-0732">Signal</keyword>
<dbReference type="Gene3D" id="3.90.76.10">
    <property type="entry name" value="Dipeptide-binding Protein, Domain 1"/>
    <property type="match status" value="1"/>
</dbReference>
<dbReference type="PANTHER" id="PTHR30290">
    <property type="entry name" value="PERIPLASMIC BINDING COMPONENT OF ABC TRANSPORTER"/>
    <property type="match status" value="1"/>
</dbReference>
<dbReference type="Gene3D" id="3.10.105.10">
    <property type="entry name" value="Dipeptide-binding Protein, Domain 3"/>
    <property type="match status" value="1"/>
</dbReference>
<dbReference type="GO" id="GO:0030288">
    <property type="term" value="C:outer membrane-bounded periplasmic space"/>
    <property type="evidence" value="ECO:0007669"/>
    <property type="project" value="UniProtKB-ARBA"/>
</dbReference>
<name>A0A4V1M5Z7_9BACT</name>
<keyword evidence="7" id="KW-1185">Reference proteome</keyword>
<protein>
    <submittedName>
        <fullName evidence="6">Peptide ABC transporter substrate-binding protein</fullName>
    </submittedName>
</protein>
<evidence type="ECO:0000259" key="5">
    <source>
        <dbReference type="Pfam" id="PF00496"/>
    </source>
</evidence>
<dbReference type="Proteomes" id="UP000290218">
    <property type="component" value="Unassembled WGS sequence"/>
</dbReference>
<dbReference type="GO" id="GO:0015833">
    <property type="term" value="P:peptide transport"/>
    <property type="evidence" value="ECO:0007669"/>
    <property type="project" value="TreeGrafter"/>
</dbReference>
<dbReference type="OrthoDB" id="9772924at2"/>
<comment type="caution">
    <text evidence="6">The sequence shown here is derived from an EMBL/GenBank/DDBJ whole genome shotgun (WGS) entry which is preliminary data.</text>
</comment>
<dbReference type="SUPFAM" id="SSF53850">
    <property type="entry name" value="Periplasmic binding protein-like II"/>
    <property type="match status" value="1"/>
</dbReference>
<evidence type="ECO:0000313" key="6">
    <source>
        <dbReference type="EMBL" id="RXK53256.1"/>
    </source>
</evidence>
<accession>A0A4V1M5Z7</accession>
<gene>
    <name evidence="6" type="ORF">ESB00_16285</name>
</gene>
<organism evidence="6 7">
    <name type="scientific">Oleiharenicola lentus</name>
    <dbReference type="NCBI Taxonomy" id="2508720"/>
    <lineage>
        <taxon>Bacteria</taxon>
        <taxon>Pseudomonadati</taxon>
        <taxon>Verrucomicrobiota</taxon>
        <taxon>Opitutia</taxon>
        <taxon>Opitutales</taxon>
        <taxon>Opitutaceae</taxon>
        <taxon>Oleiharenicola</taxon>
    </lineage>
</organism>
<dbReference type="InterPro" id="IPR030678">
    <property type="entry name" value="Peptide/Ni-bd"/>
</dbReference>
<comment type="subcellular location">
    <subcellularLocation>
        <location evidence="1">Cell envelope</location>
    </subcellularLocation>
</comment>
<dbReference type="AlphaFoldDB" id="A0A4V1M5Z7"/>
<dbReference type="GO" id="GO:0043190">
    <property type="term" value="C:ATP-binding cassette (ABC) transporter complex"/>
    <property type="evidence" value="ECO:0007669"/>
    <property type="project" value="InterPro"/>
</dbReference>
<dbReference type="GO" id="GO:1904680">
    <property type="term" value="F:peptide transmembrane transporter activity"/>
    <property type="evidence" value="ECO:0007669"/>
    <property type="project" value="TreeGrafter"/>
</dbReference>
<proteinExistence type="inferred from homology"/>
<dbReference type="InterPro" id="IPR039424">
    <property type="entry name" value="SBP_5"/>
</dbReference>
<dbReference type="CDD" id="cd08504">
    <property type="entry name" value="PBP2_OppA"/>
    <property type="match status" value="1"/>
</dbReference>
<dbReference type="EMBL" id="SDHX01000002">
    <property type="protein sequence ID" value="RXK53256.1"/>
    <property type="molecule type" value="Genomic_DNA"/>
</dbReference>
<dbReference type="PIRSF" id="PIRSF002741">
    <property type="entry name" value="MppA"/>
    <property type="match status" value="1"/>
</dbReference>
<reference evidence="6 7" key="1">
    <citation type="submission" date="2019-01" db="EMBL/GenBank/DDBJ databases">
        <title>Lacunisphaera sp. strain TWA-58.</title>
        <authorList>
            <person name="Chen W.-M."/>
        </authorList>
    </citation>
    <scope>NUCLEOTIDE SEQUENCE [LARGE SCALE GENOMIC DNA]</scope>
    <source>
        <strain evidence="6 7">TWA-58</strain>
    </source>
</reference>
<dbReference type="Gene3D" id="3.40.190.10">
    <property type="entry name" value="Periplasmic binding protein-like II"/>
    <property type="match status" value="1"/>
</dbReference>
<dbReference type="InterPro" id="IPR000914">
    <property type="entry name" value="SBP_5_dom"/>
</dbReference>
<dbReference type="PANTHER" id="PTHR30290:SF10">
    <property type="entry name" value="PERIPLASMIC OLIGOPEPTIDE-BINDING PROTEIN-RELATED"/>
    <property type="match status" value="1"/>
</dbReference>
<evidence type="ECO:0000256" key="3">
    <source>
        <dbReference type="ARBA" id="ARBA00022448"/>
    </source>
</evidence>